<dbReference type="EMBL" id="WHNP01000065">
    <property type="protein sequence ID" value="MPW22403.1"/>
    <property type="molecule type" value="Genomic_DNA"/>
</dbReference>
<reference evidence="1 2" key="1">
    <citation type="submission" date="2019-10" db="EMBL/GenBank/DDBJ databases">
        <title>Paraburkholderia sp. isolated from nodules of Mimosa pudica from Brazilian Atlantic Forest soils.</title>
        <authorList>
            <person name="Paulitsch F."/>
            <person name="Hungria M."/>
            <person name="Dall'Agnol R."/>
        </authorList>
    </citation>
    <scope>NUCLEOTIDE SEQUENCE [LARGE SCALE GENOMIC DNA]</scope>
    <source>
        <strain evidence="1 2">CNPSo 3157</strain>
    </source>
</reference>
<gene>
    <name evidence="1" type="ORF">GCT13_37650</name>
</gene>
<evidence type="ECO:0000313" key="2">
    <source>
        <dbReference type="Proteomes" id="UP000484381"/>
    </source>
</evidence>
<keyword evidence="2" id="KW-1185">Reference proteome</keyword>
<proteinExistence type="predicted"/>
<sequence>MKSNRFCLACGNAFVPLLHVPRQRYCSSKACQRARRRDWQRNRLRIDSDYRDNQARAQAKWRAGHSSYWREYRVAHPAYHERDRSMQRSRNARRRLRPIARMDVMRLTGPLGSGFYVLTHAHDAGAAKMDAWTVHIAVLSAPTAPPW</sequence>
<comment type="caution">
    <text evidence="1">The sequence shown here is derived from an EMBL/GenBank/DDBJ whole genome shotgun (WGS) entry which is preliminary data.</text>
</comment>
<accession>A0A7X1NIZ2</accession>
<name>A0A7X1NIZ2_9BURK</name>
<evidence type="ECO:0000313" key="1">
    <source>
        <dbReference type="EMBL" id="MPW22403.1"/>
    </source>
</evidence>
<dbReference type="Proteomes" id="UP000484381">
    <property type="component" value="Unassembled WGS sequence"/>
</dbReference>
<dbReference type="AlphaFoldDB" id="A0A7X1NIZ2"/>
<organism evidence="1 2">
    <name type="scientific">Paraburkholderia franconis</name>
    <dbReference type="NCBI Taxonomy" id="2654983"/>
    <lineage>
        <taxon>Bacteria</taxon>
        <taxon>Pseudomonadati</taxon>
        <taxon>Pseudomonadota</taxon>
        <taxon>Betaproteobacteria</taxon>
        <taxon>Burkholderiales</taxon>
        <taxon>Burkholderiaceae</taxon>
        <taxon>Paraburkholderia</taxon>
    </lineage>
</organism>
<dbReference type="RefSeq" id="WP_152767048.1">
    <property type="nucleotide sequence ID" value="NZ_WHNP01000065.1"/>
</dbReference>
<protein>
    <submittedName>
        <fullName evidence="1">Uncharacterized protein</fullName>
    </submittedName>
</protein>